<dbReference type="EMBL" id="JAMDMX010000011">
    <property type="protein sequence ID" value="MCY9692292.1"/>
    <property type="molecule type" value="Genomic_DNA"/>
</dbReference>
<name>A0ABT4G7Z7_9BACL</name>
<accession>A0ABT4G7Z7</accession>
<keyword evidence="1" id="KW-0732">Signal</keyword>
<dbReference type="Proteomes" id="UP001527099">
    <property type="component" value="Unassembled WGS sequence"/>
</dbReference>
<evidence type="ECO:0000313" key="3">
    <source>
        <dbReference type="Proteomes" id="UP001527099"/>
    </source>
</evidence>
<sequence>MKNFTALLTALALASAIPAELASAASIEITTTIQASLDKTIAGAPQTQANKISSLYSEFLTLQKQEQDWDAKINTLHSRNKDTSAELGKQAKEIDSAKLAKLEEEVTRTRARHQPLLSQYTALNKQIEAARLLNSKSLNAMLRIQAAAMRIPVQLARFDISAKVKASQAAKDKASKATKKIRSSLNDIDPINVQIKAKQGAIRTIQASLSPIWTAFKQAAKKEDTNAVQSSLTSMISLSRQMNAEKESIFKLETKISDALAGIKAQMP</sequence>
<organism evidence="2 3">
    <name type="scientific">Paenibacillus alginolyticus</name>
    <dbReference type="NCBI Taxonomy" id="59839"/>
    <lineage>
        <taxon>Bacteria</taxon>
        <taxon>Bacillati</taxon>
        <taxon>Bacillota</taxon>
        <taxon>Bacilli</taxon>
        <taxon>Bacillales</taxon>
        <taxon>Paenibacillaceae</taxon>
        <taxon>Paenibacillus</taxon>
    </lineage>
</organism>
<keyword evidence="3" id="KW-1185">Reference proteome</keyword>
<protein>
    <submittedName>
        <fullName evidence="2">Uncharacterized protein</fullName>
    </submittedName>
</protein>
<gene>
    <name evidence="2" type="ORF">M5X19_05120</name>
</gene>
<evidence type="ECO:0000313" key="2">
    <source>
        <dbReference type="EMBL" id="MCY9692292.1"/>
    </source>
</evidence>
<proteinExistence type="predicted"/>
<feature type="chain" id="PRO_5045603663" evidence="1">
    <location>
        <begin position="25"/>
        <end position="268"/>
    </location>
</feature>
<feature type="signal peptide" evidence="1">
    <location>
        <begin position="1"/>
        <end position="24"/>
    </location>
</feature>
<evidence type="ECO:0000256" key="1">
    <source>
        <dbReference type="SAM" id="SignalP"/>
    </source>
</evidence>
<reference evidence="2 3" key="1">
    <citation type="submission" date="2022-05" db="EMBL/GenBank/DDBJ databases">
        <title>Genome Sequencing of Bee-Associated Microbes.</title>
        <authorList>
            <person name="Dunlap C."/>
        </authorList>
    </citation>
    <scope>NUCLEOTIDE SEQUENCE [LARGE SCALE GENOMIC DNA]</scope>
    <source>
        <strain evidence="2 3">NRRL B-14421</strain>
    </source>
</reference>
<comment type="caution">
    <text evidence="2">The sequence shown here is derived from an EMBL/GenBank/DDBJ whole genome shotgun (WGS) entry which is preliminary data.</text>
</comment>
<dbReference type="RefSeq" id="WP_029196994.1">
    <property type="nucleotide sequence ID" value="NZ_JAMDMW010000153.1"/>
</dbReference>